<accession>X1UPM4</accession>
<evidence type="ECO:0000313" key="1">
    <source>
        <dbReference type="EMBL" id="GAJ01851.1"/>
    </source>
</evidence>
<gene>
    <name evidence="1" type="ORF">S12H4_28124</name>
</gene>
<proteinExistence type="predicted"/>
<organism evidence="1">
    <name type="scientific">marine sediment metagenome</name>
    <dbReference type="NCBI Taxonomy" id="412755"/>
    <lineage>
        <taxon>unclassified sequences</taxon>
        <taxon>metagenomes</taxon>
        <taxon>ecological metagenomes</taxon>
    </lineage>
</organism>
<dbReference type="AlphaFoldDB" id="X1UPM4"/>
<sequence length="57" mass="6667">IEREGNGREQRICGHVDFEAKKRLAAFFHPAMEVTPLKLPPRRSAEEICCQWEFKIP</sequence>
<dbReference type="EMBL" id="BARW01016106">
    <property type="protein sequence ID" value="GAJ01851.1"/>
    <property type="molecule type" value="Genomic_DNA"/>
</dbReference>
<feature type="non-terminal residue" evidence="1">
    <location>
        <position position="1"/>
    </location>
</feature>
<reference evidence="1" key="1">
    <citation type="journal article" date="2014" name="Front. Microbiol.">
        <title>High frequency of phylogenetically diverse reductive dehalogenase-homologous genes in deep subseafloor sedimentary metagenomes.</title>
        <authorList>
            <person name="Kawai M."/>
            <person name="Futagami T."/>
            <person name="Toyoda A."/>
            <person name="Takaki Y."/>
            <person name="Nishi S."/>
            <person name="Hori S."/>
            <person name="Arai W."/>
            <person name="Tsubouchi T."/>
            <person name="Morono Y."/>
            <person name="Uchiyama I."/>
            <person name="Ito T."/>
            <person name="Fujiyama A."/>
            <person name="Inagaki F."/>
            <person name="Takami H."/>
        </authorList>
    </citation>
    <scope>NUCLEOTIDE SEQUENCE</scope>
    <source>
        <strain evidence="1">Expedition CK06-06</strain>
    </source>
</reference>
<name>X1UPM4_9ZZZZ</name>
<protein>
    <submittedName>
        <fullName evidence="1">Uncharacterized protein</fullName>
    </submittedName>
</protein>
<comment type="caution">
    <text evidence="1">The sequence shown here is derived from an EMBL/GenBank/DDBJ whole genome shotgun (WGS) entry which is preliminary data.</text>
</comment>